<protein>
    <recommendedName>
        <fullName evidence="3">PX domain-containing protein</fullName>
    </recommendedName>
</protein>
<sequence>MTQAPPMHRYSLPSSGHRLDRTRVDILRAAVRVTDDLPKPCRANTFFVMKVYDGSDYHIIEQSWSAFRELKANLLAALAKGHKCGNGPLCGQLHGHLKRNFDRPKSANLRMWLQLRLRPHKEVATALFLQHFQDLLDTLLVVLRQDTIDCVAFGNLRSVFAHFIAVRPPTVLEAAPALTIPDIIRHSRVSWGSSRSMDDDEPSPTHRLDRTRVTIERASVRLPKDKKKPDSSCIFFIIKVDKGDGCHIIEQSWAAFSELKEDLLTALDAGHACSGVCPWLWEDLHHNFDYPTKKVNLRTWLHLRLRRRTKDTIQVFLEHFQELLDSMLTVLRQRHIHCRQFHDVCAVLARFIDVRPPTLLGSPEPRSYHSATMSSTGCVEC</sequence>
<dbReference type="RefSeq" id="XP_008616667.1">
    <property type="nucleotide sequence ID" value="XM_008618445.1"/>
</dbReference>
<evidence type="ECO:0000313" key="2">
    <source>
        <dbReference type="Proteomes" id="UP000030762"/>
    </source>
</evidence>
<accession>T0RC73</accession>
<dbReference type="Proteomes" id="UP000030762">
    <property type="component" value="Unassembled WGS sequence"/>
</dbReference>
<dbReference type="VEuPathDB" id="FungiDB:SDRG_12374"/>
<keyword evidence="2" id="KW-1185">Reference proteome</keyword>
<dbReference type="GeneID" id="19953101"/>
<reference evidence="1 2" key="1">
    <citation type="submission" date="2012-04" db="EMBL/GenBank/DDBJ databases">
        <title>The Genome Sequence of Saprolegnia declina VS20.</title>
        <authorList>
            <consortium name="The Broad Institute Genome Sequencing Platform"/>
            <person name="Russ C."/>
            <person name="Nusbaum C."/>
            <person name="Tyler B."/>
            <person name="van West P."/>
            <person name="Dieguez-Uribeondo J."/>
            <person name="de Bruijn I."/>
            <person name="Tripathy S."/>
            <person name="Jiang R."/>
            <person name="Young S.K."/>
            <person name="Zeng Q."/>
            <person name="Gargeya S."/>
            <person name="Fitzgerald M."/>
            <person name="Haas B."/>
            <person name="Abouelleil A."/>
            <person name="Alvarado L."/>
            <person name="Arachchi H.M."/>
            <person name="Berlin A."/>
            <person name="Chapman S.B."/>
            <person name="Goldberg J."/>
            <person name="Griggs A."/>
            <person name="Gujja S."/>
            <person name="Hansen M."/>
            <person name="Howarth C."/>
            <person name="Imamovic A."/>
            <person name="Larimer J."/>
            <person name="McCowen C."/>
            <person name="Montmayeur A."/>
            <person name="Murphy C."/>
            <person name="Neiman D."/>
            <person name="Pearson M."/>
            <person name="Priest M."/>
            <person name="Roberts A."/>
            <person name="Saif S."/>
            <person name="Shea T."/>
            <person name="Sisk P."/>
            <person name="Sykes S."/>
            <person name="Wortman J."/>
            <person name="Nusbaum C."/>
            <person name="Birren B."/>
        </authorList>
    </citation>
    <scope>NUCLEOTIDE SEQUENCE [LARGE SCALE GENOMIC DNA]</scope>
    <source>
        <strain evidence="1 2">VS20</strain>
    </source>
</reference>
<evidence type="ECO:0000313" key="1">
    <source>
        <dbReference type="EMBL" id="EQC29828.1"/>
    </source>
</evidence>
<proteinExistence type="predicted"/>
<dbReference type="EMBL" id="JH767180">
    <property type="protein sequence ID" value="EQC29828.1"/>
    <property type="molecule type" value="Genomic_DNA"/>
</dbReference>
<name>T0RC73_SAPDV</name>
<gene>
    <name evidence="1" type="ORF">SDRG_12374</name>
</gene>
<evidence type="ECO:0008006" key="3">
    <source>
        <dbReference type="Google" id="ProtNLM"/>
    </source>
</evidence>
<dbReference type="AlphaFoldDB" id="T0RC73"/>
<organism evidence="1 2">
    <name type="scientific">Saprolegnia diclina (strain VS20)</name>
    <dbReference type="NCBI Taxonomy" id="1156394"/>
    <lineage>
        <taxon>Eukaryota</taxon>
        <taxon>Sar</taxon>
        <taxon>Stramenopiles</taxon>
        <taxon>Oomycota</taxon>
        <taxon>Saprolegniomycetes</taxon>
        <taxon>Saprolegniales</taxon>
        <taxon>Saprolegniaceae</taxon>
        <taxon>Saprolegnia</taxon>
    </lineage>
</organism>
<dbReference type="InParanoid" id="T0RC73"/>